<evidence type="ECO:0000313" key="5">
    <source>
        <dbReference type="Proteomes" id="UP000008229"/>
    </source>
</evidence>
<dbReference type="SUPFAM" id="SSF53335">
    <property type="entry name" value="S-adenosyl-L-methionine-dependent methyltransferases"/>
    <property type="match status" value="1"/>
</dbReference>
<protein>
    <submittedName>
        <fullName evidence="4">Methyltransferase type 12</fullName>
    </submittedName>
</protein>
<dbReference type="PANTHER" id="PTHR43464">
    <property type="entry name" value="METHYLTRANSFERASE"/>
    <property type="match status" value="1"/>
</dbReference>
<dbReference type="InterPro" id="IPR029063">
    <property type="entry name" value="SAM-dependent_MTases_sf"/>
</dbReference>
<keyword evidence="2 4" id="KW-0808">Transferase</keyword>
<dbReference type="PANTHER" id="PTHR43464:SF19">
    <property type="entry name" value="UBIQUINONE BIOSYNTHESIS O-METHYLTRANSFERASE, MITOCHONDRIAL"/>
    <property type="match status" value="1"/>
</dbReference>
<dbReference type="GO" id="GO:0008168">
    <property type="term" value="F:methyltransferase activity"/>
    <property type="evidence" value="ECO:0007669"/>
    <property type="project" value="UniProtKB-KW"/>
</dbReference>
<keyword evidence="5" id="KW-1185">Reference proteome</keyword>
<keyword evidence="3" id="KW-0949">S-adenosyl-L-methionine</keyword>
<dbReference type="Pfam" id="PF13489">
    <property type="entry name" value="Methyltransf_23"/>
    <property type="match status" value="1"/>
</dbReference>
<dbReference type="Gene3D" id="3.40.50.150">
    <property type="entry name" value="Vaccinia Virus protein VP39"/>
    <property type="match status" value="1"/>
</dbReference>
<dbReference type="EMBL" id="CP001854">
    <property type="protein sequence ID" value="ADB53907.1"/>
    <property type="molecule type" value="Genomic_DNA"/>
</dbReference>
<dbReference type="HOGENOM" id="CLU_088541_0_0_11"/>
<keyword evidence="1 4" id="KW-0489">Methyltransferase</keyword>
<dbReference type="eggNOG" id="COG2227">
    <property type="taxonomic scope" value="Bacteria"/>
</dbReference>
<reference evidence="5" key="2">
    <citation type="submission" date="2010-01" db="EMBL/GenBank/DDBJ databases">
        <title>The complete genome of Conexibacter woesei DSM 14684.</title>
        <authorList>
            <consortium name="US DOE Joint Genome Institute (JGI-PGF)"/>
            <person name="Lucas S."/>
            <person name="Copeland A."/>
            <person name="Lapidus A."/>
            <person name="Glavina del Rio T."/>
            <person name="Dalin E."/>
            <person name="Tice H."/>
            <person name="Bruce D."/>
            <person name="Goodwin L."/>
            <person name="Pitluck S."/>
            <person name="Kyrpides N."/>
            <person name="Mavromatis K."/>
            <person name="Ivanova N."/>
            <person name="Mikhailova N."/>
            <person name="Chertkov O."/>
            <person name="Brettin T."/>
            <person name="Detter J.C."/>
            <person name="Han C."/>
            <person name="Larimer F."/>
            <person name="Land M."/>
            <person name="Hauser L."/>
            <person name="Markowitz V."/>
            <person name="Cheng J.-F."/>
            <person name="Hugenholtz P."/>
            <person name="Woyke T."/>
            <person name="Wu D."/>
            <person name="Pukall R."/>
            <person name="Steenblock K."/>
            <person name="Schneider S."/>
            <person name="Klenk H.-P."/>
            <person name="Eisen J.A."/>
        </authorList>
    </citation>
    <scope>NUCLEOTIDE SEQUENCE [LARGE SCALE GENOMIC DNA]</scope>
    <source>
        <strain evidence="5">DSM 14684 / CIP 108061 / JCM 11494 / NBRC 100937 / ID131577</strain>
    </source>
</reference>
<organism evidence="4 5">
    <name type="scientific">Conexibacter woesei (strain DSM 14684 / CCUG 47730 / CIP 108061 / JCM 11494 / NBRC 100937 / ID131577)</name>
    <dbReference type="NCBI Taxonomy" id="469383"/>
    <lineage>
        <taxon>Bacteria</taxon>
        <taxon>Bacillati</taxon>
        <taxon>Actinomycetota</taxon>
        <taxon>Thermoleophilia</taxon>
        <taxon>Solirubrobacterales</taxon>
        <taxon>Conexibacteraceae</taxon>
        <taxon>Conexibacter</taxon>
    </lineage>
</organism>
<dbReference type="CDD" id="cd02440">
    <property type="entry name" value="AdoMet_MTases"/>
    <property type="match status" value="1"/>
</dbReference>
<proteinExistence type="predicted"/>
<evidence type="ECO:0000256" key="2">
    <source>
        <dbReference type="ARBA" id="ARBA00022679"/>
    </source>
</evidence>
<sequence>MTTDDGPIAKQTTYYENSRPEIVAALPRPLGAVLDVGCGAGNVGASVRDAGATRVVGVEYVPEQAERARSLLDRVITGPVEAAFGELADERFDTILCLDVLEHLVDPEAVLRNLRELAAPGAHIQISVPNARHVSLAWDLLVRGTFGYTEHGHRDNTHLRWFTRSDIVAAAERAGWKVQRVSHPPLTRTRQLDRLTRGRSTEFTVGQWYVLAQRSVG</sequence>
<dbReference type="AlphaFoldDB" id="D3EZR9"/>
<evidence type="ECO:0000313" key="4">
    <source>
        <dbReference type="EMBL" id="ADB53907.1"/>
    </source>
</evidence>
<gene>
    <name evidence="4" type="ordered locus">Cwoe_5502</name>
</gene>
<evidence type="ECO:0000256" key="1">
    <source>
        <dbReference type="ARBA" id="ARBA00022603"/>
    </source>
</evidence>
<name>D3EZR9_CONWI</name>
<dbReference type="Proteomes" id="UP000008229">
    <property type="component" value="Chromosome"/>
</dbReference>
<dbReference type="KEGG" id="cwo:Cwoe_5502"/>
<reference evidence="4 5" key="1">
    <citation type="journal article" date="2010" name="Stand. Genomic Sci.">
        <title>Complete genome sequence of Conexibacter woesei type strain (ID131577).</title>
        <authorList>
            <person name="Pukall R."/>
            <person name="Lapidus A."/>
            <person name="Glavina Del Rio T."/>
            <person name="Copeland A."/>
            <person name="Tice H."/>
            <person name="Cheng J.-F."/>
            <person name="Lucas S."/>
            <person name="Chen F."/>
            <person name="Nolan M."/>
            <person name="Bruce D."/>
            <person name="Goodwin L."/>
            <person name="Pitluck S."/>
            <person name="Mavromatis K."/>
            <person name="Ivanova N."/>
            <person name="Ovchinnikova G."/>
            <person name="Pati A."/>
            <person name="Chen A."/>
            <person name="Palaniappan K."/>
            <person name="Land M."/>
            <person name="Hauser L."/>
            <person name="Chang Y.-J."/>
            <person name="Jeffries C.D."/>
            <person name="Chain P."/>
            <person name="Meincke L."/>
            <person name="Sims D."/>
            <person name="Brettin T."/>
            <person name="Detter J.C."/>
            <person name="Rohde M."/>
            <person name="Goeker M."/>
            <person name="Bristow J."/>
            <person name="Eisen J.A."/>
            <person name="Markowitz V."/>
            <person name="Kyrpides N.C."/>
            <person name="Klenk H.-P."/>
            <person name="Hugenholtz P."/>
        </authorList>
    </citation>
    <scope>NUCLEOTIDE SEQUENCE [LARGE SCALE GENOMIC DNA]</scope>
    <source>
        <strain evidence="5">DSM 14684 / CIP 108061 / JCM 11494 / NBRC 100937 / ID131577</strain>
    </source>
</reference>
<accession>D3EZR9</accession>
<dbReference type="STRING" id="469383.Cwoe_5502"/>
<dbReference type="OrthoDB" id="9810247at2"/>
<evidence type="ECO:0000256" key="3">
    <source>
        <dbReference type="ARBA" id="ARBA00022691"/>
    </source>
</evidence>
<dbReference type="GO" id="GO:0032259">
    <property type="term" value="P:methylation"/>
    <property type="evidence" value="ECO:0007669"/>
    <property type="project" value="UniProtKB-KW"/>
</dbReference>
<dbReference type="RefSeq" id="WP_012936958.1">
    <property type="nucleotide sequence ID" value="NC_013739.1"/>
</dbReference>